<dbReference type="InterPro" id="IPR013783">
    <property type="entry name" value="Ig-like_fold"/>
</dbReference>
<reference evidence="2 3" key="1">
    <citation type="submission" date="2020-08" db="EMBL/GenBank/DDBJ databases">
        <title>novel species in genus Nocardioides.</title>
        <authorList>
            <person name="Zhang G."/>
        </authorList>
    </citation>
    <scope>NUCLEOTIDE SEQUENCE [LARGE SCALE GENOMIC DNA]</scope>
    <source>
        <strain evidence="2 3">SC8A-24</strain>
    </source>
</reference>
<comment type="caution">
    <text evidence="2">The sequence shown here is derived from an EMBL/GenBank/DDBJ whole genome shotgun (WGS) entry which is preliminary data.</text>
</comment>
<dbReference type="EMBL" id="JACMYC010000004">
    <property type="protein sequence ID" value="MBC2960292.1"/>
    <property type="molecule type" value="Genomic_DNA"/>
</dbReference>
<accession>A0ABR6U772</accession>
<dbReference type="SUPFAM" id="SSF51445">
    <property type="entry name" value="(Trans)glycosidases"/>
    <property type="match status" value="1"/>
</dbReference>
<protein>
    <recommendedName>
        <fullName evidence="4">Fibronectin type-III domain-containing protein</fullName>
    </recommendedName>
</protein>
<dbReference type="RefSeq" id="WP_186345561.1">
    <property type="nucleotide sequence ID" value="NZ_BMMR01000001.1"/>
</dbReference>
<organism evidence="2 3">
    <name type="scientific">Nocardioides deserti</name>
    <dbReference type="NCBI Taxonomy" id="1588644"/>
    <lineage>
        <taxon>Bacteria</taxon>
        <taxon>Bacillati</taxon>
        <taxon>Actinomycetota</taxon>
        <taxon>Actinomycetes</taxon>
        <taxon>Propionibacteriales</taxon>
        <taxon>Nocardioidaceae</taxon>
        <taxon>Nocardioides</taxon>
    </lineage>
</organism>
<evidence type="ECO:0000313" key="2">
    <source>
        <dbReference type="EMBL" id="MBC2960292.1"/>
    </source>
</evidence>
<dbReference type="SUPFAM" id="SSF49265">
    <property type="entry name" value="Fibronectin type III"/>
    <property type="match status" value="1"/>
</dbReference>
<gene>
    <name evidence="2" type="ORF">H7344_08300</name>
</gene>
<keyword evidence="3" id="KW-1185">Reference proteome</keyword>
<dbReference type="InterPro" id="IPR036116">
    <property type="entry name" value="FN3_sf"/>
</dbReference>
<keyword evidence="1" id="KW-0732">Signal</keyword>
<feature type="chain" id="PRO_5046028899" description="Fibronectin type-III domain-containing protein" evidence="1">
    <location>
        <begin position="28"/>
        <end position="536"/>
    </location>
</feature>
<feature type="signal peptide" evidence="1">
    <location>
        <begin position="1"/>
        <end position="27"/>
    </location>
</feature>
<sequence>MRVRAGVLALATAVAGLPLALPGTGTAAPVPVDRPSGQSRASMPAPATRLLVLPARPADSLVDAYGVGIHTPFLDTPYADAGRVADALADLGVRHVRDDLFLRNPRQYKAIRTIAKRGIDFDLIMGRPDRPGTPADYVRTLAEELPKSAVEAVEGINEWDHFGRGRDWAREAAAWQRELYEKVKGTPATAHLPVLSPALAFSRNYLMLPDLSPWSDVANIHAYPGGEKPGTALDTMVEALRAVLSPKPVVTTEAGYHNATRTTNGHRPTSERAAGLYLPRLLLEHVQRGQARVYSYELIDEFRDAAKTNPEANFGLLRRDWSPKPAYTAMKTMLGLLADPGPSFAPTPLDLGLSGWPLDGRYVVTQKRDGTYVVLMYRNDSVWDTSTRRDLALDATNVRLDFPRSYGMTVHRLGESAQPVRRTKGTSITLPVDGAVTALTLDPRAGSTRPVTARLKARPGHRSATVRWELAGATKRVAAVRVKRSPGGVVRRLGPAVRRYRDTGLVNGRRYTYTVRVVTRSGPAPAPRSVTVVPGR</sequence>
<evidence type="ECO:0008006" key="4">
    <source>
        <dbReference type="Google" id="ProtNLM"/>
    </source>
</evidence>
<dbReference type="Gene3D" id="2.60.40.10">
    <property type="entry name" value="Immunoglobulins"/>
    <property type="match status" value="1"/>
</dbReference>
<dbReference type="Gene3D" id="3.20.20.80">
    <property type="entry name" value="Glycosidases"/>
    <property type="match status" value="1"/>
</dbReference>
<name>A0ABR6U772_9ACTN</name>
<dbReference type="Proteomes" id="UP000604001">
    <property type="component" value="Unassembled WGS sequence"/>
</dbReference>
<dbReference type="InterPro" id="IPR017853">
    <property type="entry name" value="GH"/>
</dbReference>
<evidence type="ECO:0000256" key="1">
    <source>
        <dbReference type="SAM" id="SignalP"/>
    </source>
</evidence>
<proteinExistence type="predicted"/>
<evidence type="ECO:0000313" key="3">
    <source>
        <dbReference type="Proteomes" id="UP000604001"/>
    </source>
</evidence>